<dbReference type="InterPro" id="IPR036662">
    <property type="entry name" value="PTS_EIIA_man-typ_sf"/>
</dbReference>
<dbReference type="SUPFAM" id="SSF53062">
    <property type="entry name" value="PTS system fructose IIA component-like"/>
    <property type="match status" value="1"/>
</dbReference>
<dbReference type="GO" id="GO:0009401">
    <property type="term" value="P:phosphoenolpyruvate-dependent sugar phosphotransferase system"/>
    <property type="evidence" value="ECO:0007669"/>
    <property type="project" value="InterPro"/>
</dbReference>
<name>A0A2N5E1C5_9GAMM</name>
<sequence>MRKDDLLTFLMNQTDFFNPADRSEVFTAAYLAARFGLQRNTASHYLNQCVAQGLVIKVNTRPVYFLHRKAFEQQFYPLSKQEYASIDALLADNQQPPPLPDHFALLTGHDGSLKKPIEQLKTALFYPDGGLPLLITGDSGTGKSYLAQLMHQYAISQALIEPDAPFIAFNCAQYANNPELLASNLFGYVKGAFTGAQTDKPGAFEAADGGILFLDEVHRLHAEGQEKLFTWLDRGEIYRVGETARGHAVSVRLVFATTEEIHSTFLTTFIRRIPIQVVLPALESRSRKEKEALLLQFFWREAKKTARRLSLSPRLLSVMTHAVYRGNVGELDNVVKYSVASAFARQAAHDTLRISIHDLPETVMAQIPALTDSLTANAQDIELDAQTHLPWLLHHHDPLALLIGDTQRTILTQFNHYRAGHTGWDDCEKRIGHEIENLFDRLVFDNRDRDHSQLLLLTTTQVRDEFYRLEKRYQLQFNGDGIYALAHYLTQHHHEEPAPAQGELCRQLAAQLGQTYPLLTRFGQEVLASVARRLDIRTQPIDLIILVCWLNKLGVQHNALVTRAVILAHGYATASSIANVANRLLKQNVFESFDMPLDVMPEAIAQEVMAYLEHNSLAANLLILVDMGSLTDIHRYFTRSLSTPVAIINNVSTRMALYVGERILRGDALEDIAAQAAEDLPVEQQIIWPSRNKPRAIITTCATGIGAATNLSALLKASIPAELAIDVVAYEADALTDPGRLASLLARFEVLAIVGTLDPHIPAVPWLSLESLLAGQGSDTVTAIFRGITSPAGVEEINNLIVKNFSLRRVIESVTILDTGKVINQVEQFFVRYEHLAGTTLPNNKKVALYIHISCLIERLIRQAAIQSRPVTRAQCQRRHLIPLRDAFSVIESSYSVKIPEPELCYVHDILYSETEFLHYDQEF</sequence>
<dbReference type="InterPro" id="IPR011608">
    <property type="entry name" value="PRD"/>
</dbReference>
<dbReference type="InterPro" id="IPR025662">
    <property type="entry name" value="Sigma_54_int_dom_ATP-bd_1"/>
</dbReference>
<dbReference type="Gene3D" id="3.40.50.300">
    <property type="entry name" value="P-loop containing nucleotide triphosphate hydrolases"/>
    <property type="match status" value="1"/>
</dbReference>
<feature type="domain" description="PRD" evidence="6">
    <location>
        <begin position="817"/>
        <end position="921"/>
    </location>
</feature>
<dbReference type="GO" id="GO:0016740">
    <property type="term" value="F:transferase activity"/>
    <property type="evidence" value="ECO:0007669"/>
    <property type="project" value="UniProtKB-KW"/>
</dbReference>
<dbReference type="RefSeq" id="WP_101824969.1">
    <property type="nucleotide sequence ID" value="NZ_PJZH01000012.1"/>
</dbReference>
<dbReference type="InterPro" id="IPR025943">
    <property type="entry name" value="Sigma_54_int_dom_ATP-bd_2"/>
</dbReference>
<evidence type="ECO:0000259" key="6">
    <source>
        <dbReference type="PROSITE" id="PS51372"/>
    </source>
</evidence>
<dbReference type="PROSITE" id="PS51096">
    <property type="entry name" value="PTS_EIIA_TYPE_4"/>
    <property type="match status" value="1"/>
</dbReference>
<dbReference type="PANTHER" id="PTHR32071:SF38">
    <property type="entry name" value="PSP OPERON TRANSCRIPTIONAL ACTIVATOR"/>
    <property type="match status" value="1"/>
</dbReference>
<dbReference type="Pfam" id="PF00158">
    <property type="entry name" value="Sigma54_activat"/>
    <property type="match status" value="1"/>
</dbReference>
<keyword evidence="3" id="KW-0067">ATP-binding</keyword>
<proteinExistence type="predicted"/>
<dbReference type="AlphaFoldDB" id="A0A2N5E1C5"/>
<dbReference type="Gene3D" id="1.10.8.60">
    <property type="match status" value="1"/>
</dbReference>
<reference evidence="7 8" key="1">
    <citation type="submission" date="2017-12" db="EMBL/GenBank/DDBJ databases">
        <title>Characterization of six clinical isolates of Enterochimera gen. nov., a novel genus of the Yersiniaciae family and the three species Enterochimera arupensis sp. nov., Enterochimera coloradensis sp. nov, and Enterochimera californica sp. nov.</title>
        <authorList>
            <person name="Rossi A."/>
            <person name="Fisher M."/>
        </authorList>
    </citation>
    <scope>NUCLEOTIDE SEQUENCE [LARGE SCALE GENOMIC DNA]</scope>
    <source>
        <strain evidence="8">2016-Iso4</strain>
    </source>
</reference>
<dbReference type="EMBL" id="PJZH01000012">
    <property type="protein sequence ID" value="PLR34107.1"/>
    <property type="molecule type" value="Genomic_DNA"/>
</dbReference>
<organism evidence="7 8">
    <name type="scientific">Chimaeribacter coloradensis</name>
    <dbReference type="NCBI Taxonomy" id="2060068"/>
    <lineage>
        <taxon>Bacteria</taxon>
        <taxon>Pseudomonadati</taxon>
        <taxon>Pseudomonadota</taxon>
        <taxon>Gammaproteobacteria</taxon>
        <taxon>Enterobacterales</taxon>
        <taxon>Yersiniaceae</taxon>
        <taxon>Chimaeribacter</taxon>
    </lineage>
</organism>
<dbReference type="InterPro" id="IPR003593">
    <property type="entry name" value="AAA+_ATPase"/>
</dbReference>
<accession>A0A2N5E1C5</accession>
<keyword evidence="2" id="KW-0547">Nucleotide-binding</keyword>
<dbReference type="Gene3D" id="3.40.50.510">
    <property type="entry name" value="Phosphotransferase system, mannose-type IIA component"/>
    <property type="match status" value="1"/>
</dbReference>
<dbReference type="InterPro" id="IPR002078">
    <property type="entry name" value="Sigma_54_int"/>
</dbReference>
<dbReference type="SMART" id="SM00382">
    <property type="entry name" value="AAA"/>
    <property type="match status" value="1"/>
</dbReference>
<comment type="caution">
    <text evidence="7">The sequence shown here is derived from an EMBL/GenBank/DDBJ whole genome shotgun (WGS) entry which is preliminary data.</text>
</comment>
<dbReference type="Pfam" id="PF03610">
    <property type="entry name" value="EIIA-man"/>
    <property type="match status" value="1"/>
</dbReference>
<dbReference type="OrthoDB" id="9771372at2"/>
<dbReference type="PROSITE" id="PS00676">
    <property type="entry name" value="SIGMA54_INTERACT_2"/>
    <property type="match status" value="1"/>
</dbReference>
<evidence type="ECO:0000256" key="2">
    <source>
        <dbReference type="ARBA" id="ARBA00022741"/>
    </source>
</evidence>
<feature type="domain" description="Sigma-54 factor interaction" evidence="4">
    <location>
        <begin position="106"/>
        <end position="340"/>
    </location>
</feature>
<dbReference type="PROSITE" id="PS51372">
    <property type="entry name" value="PRD_2"/>
    <property type="match status" value="1"/>
</dbReference>
<dbReference type="GO" id="GO:0006355">
    <property type="term" value="P:regulation of DNA-templated transcription"/>
    <property type="evidence" value="ECO:0007669"/>
    <property type="project" value="InterPro"/>
</dbReference>
<evidence type="ECO:0000313" key="8">
    <source>
        <dbReference type="Proteomes" id="UP000234503"/>
    </source>
</evidence>
<dbReference type="PROSITE" id="PS00675">
    <property type="entry name" value="SIGMA54_INTERACT_1"/>
    <property type="match status" value="1"/>
</dbReference>
<evidence type="ECO:0000256" key="1">
    <source>
        <dbReference type="ARBA" id="ARBA00022679"/>
    </source>
</evidence>
<evidence type="ECO:0000313" key="7">
    <source>
        <dbReference type="EMBL" id="PLR34107.1"/>
    </source>
</evidence>
<keyword evidence="1" id="KW-0808">Transferase</keyword>
<dbReference type="InterPro" id="IPR036634">
    <property type="entry name" value="PRD_sf"/>
</dbReference>
<keyword evidence="8" id="KW-1185">Reference proteome</keyword>
<dbReference type="Proteomes" id="UP000234503">
    <property type="component" value="Unassembled WGS sequence"/>
</dbReference>
<feature type="domain" description="PTS EIIA type-4" evidence="5">
    <location>
        <begin position="561"/>
        <end position="705"/>
    </location>
</feature>
<dbReference type="PANTHER" id="PTHR32071">
    <property type="entry name" value="TRANSCRIPTIONAL REGULATORY PROTEIN"/>
    <property type="match status" value="1"/>
</dbReference>
<dbReference type="CDD" id="cd00009">
    <property type="entry name" value="AAA"/>
    <property type="match status" value="1"/>
</dbReference>
<protein>
    <submittedName>
        <fullName evidence="7">Fis family transcriptional regulator</fullName>
    </submittedName>
</protein>
<dbReference type="InterPro" id="IPR004701">
    <property type="entry name" value="PTS_EIIA_man-typ"/>
</dbReference>
<evidence type="ECO:0000259" key="5">
    <source>
        <dbReference type="PROSITE" id="PS51096"/>
    </source>
</evidence>
<evidence type="ECO:0000256" key="3">
    <source>
        <dbReference type="ARBA" id="ARBA00022840"/>
    </source>
</evidence>
<dbReference type="InterPro" id="IPR027417">
    <property type="entry name" value="P-loop_NTPase"/>
</dbReference>
<evidence type="ECO:0000259" key="4">
    <source>
        <dbReference type="PROSITE" id="PS50045"/>
    </source>
</evidence>
<dbReference type="SUPFAM" id="SSF63520">
    <property type="entry name" value="PTS-regulatory domain, PRD"/>
    <property type="match status" value="1"/>
</dbReference>
<dbReference type="PROSITE" id="PS50045">
    <property type="entry name" value="SIGMA54_INTERACT_4"/>
    <property type="match status" value="1"/>
</dbReference>
<dbReference type="Pfam" id="PF00874">
    <property type="entry name" value="PRD"/>
    <property type="match status" value="1"/>
</dbReference>
<gene>
    <name evidence="7" type="ORF">CYR32_12935</name>
</gene>
<dbReference type="GO" id="GO:0005524">
    <property type="term" value="F:ATP binding"/>
    <property type="evidence" value="ECO:0007669"/>
    <property type="project" value="UniProtKB-KW"/>
</dbReference>
<dbReference type="GO" id="GO:0016020">
    <property type="term" value="C:membrane"/>
    <property type="evidence" value="ECO:0007669"/>
    <property type="project" value="InterPro"/>
</dbReference>
<dbReference type="SUPFAM" id="SSF52540">
    <property type="entry name" value="P-loop containing nucleoside triphosphate hydrolases"/>
    <property type="match status" value="1"/>
</dbReference>